<keyword evidence="2" id="KW-1185">Reference proteome</keyword>
<dbReference type="AlphaFoldDB" id="A0A6A6XVM3"/>
<gene>
    <name evidence="1" type="ORF">K505DRAFT_320602</name>
</gene>
<protein>
    <submittedName>
        <fullName evidence="1">Uncharacterized protein</fullName>
    </submittedName>
</protein>
<sequence length="153" mass="17396">MSGWHQRSLRISGYWRLICTHSETLKNSISKMRTPGRETSSYKHALNVPRYELGKITLAQSSYDNSKNLRPRKSSRARRVYVKPTQNIDQVMFFSTYQVQKLPLIGYTAVDVGPDECIKGLGGRAIPGSNVQIPGWEVIFKEWSLIAPVLGRK</sequence>
<accession>A0A6A6XVM3</accession>
<name>A0A6A6XVM3_9PLEO</name>
<evidence type="ECO:0000313" key="1">
    <source>
        <dbReference type="EMBL" id="KAF2800303.1"/>
    </source>
</evidence>
<organism evidence="1 2">
    <name type="scientific">Melanomma pulvis-pyrius CBS 109.77</name>
    <dbReference type="NCBI Taxonomy" id="1314802"/>
    <lineage>
        <taxon>Eukaryota</taxon>
        <taxon>Fungi</taxon>
        <taxon>Dikarya</taxon>
        <taxon>Ascomycota</taxon>
        <taxon>Pezizomycotina</taxon>
        <taxon>Dothideomycetes</taxon>
        <taxon>Pleosporomycetidae</taxon>
        <taxon>Pleosporales</taxon>
        <taxon>Melanommataceae</taxon>
        <taxon>Melanomma</taxon>
    </lineage>
</organism>
<dbReference type="Proteomes" id="UP000799757">
    <property type="component" value="Unassembled WGS sequence"/>
</dbReference>
<proteinExistence type="predicted"/>
<reference evidence="1" key="1">
    <citation type="journal article" date="2020" name="Stud. Mycol.">
        <title>101 Dothideomycetes genomes: a test case for predicting lifestyles and emergence of pathogens.</title>
        <authorList>
            <person name="Haridas S."/>
            <person name="Albert R."/>
            <person name="Binder M."/>
            <person name="Bloem J."/>
            <person name="Labutti K."/>
            <person name="Salamov A."/>
            <person name="Andreopoulos B."/>
            <person name="Baker S."/>
            <person name="Barry K."/>
            <person name="Bills G."/>
            <person name="Bluhm B."/>
            <person name="Cannon C."/>
            <person name="Castanera R."/>
            <person name="Culley D."/>
            <person name="Daum C."/>
            <person name="Ezra D."/>
            <person name="Gonzalez J."/>
            <person name="Henrissat B."/>
            <person name="Kuo A."/>
            <person name="Liang C."/>
            <person name="Lipzen A."/>
            <person name="Lutzoni F."/>
            <person name="Magnuson J."/>
            <person name="Mondo S."/>
            <person name="Nolan M."/>
            <person name="Ohm R."/>
            <person name="Pangilinan J."/>
            <person name="Park H.-J."/>
            <person name="Ramirez L."/>
            <person name="Alfaro M."/>
            <person name="Sun H."/>
            <person name="Tritt A."/>
            <person name="Yoshinaga Y."/>
            <person name="Zwiers L.-H."/>
            <person name="Turgeon B."/>
            <person name="Goodwin S."/>
            <person name="Spatafora J."/>
            <person name="Crous P."/>
            <person name="Grigoriev I."/>
        </authorList>
    </citation>
    <scope>NUCLEOTIDE SEQUENCE</scope>
    <source>
        <strain evidence="1">CBS 109.77</strain>
    </source>
</reference>
<dbReference type="EMBL" id="MU001750">
    <property type="protein sequence ID" value="KAF2800303.1"/>
    <property type="molecule type" value="Genomic_DNA"/>
</dbReference>
<evidence type="ECO:0000313" key="2">
    <source>
        <dbReference type="Proteomes" id="UP000799757"/>
    </source>
</evidence>